<sequence length="128" mass="14136">MLIPNLLVTDDDAAFRHVVCEGLVRRGFQVTEATDGEEALEVLGAGEVHVCLIDFHMPRLSGLEVIRQLRSSGSRLPCVLMSADLSDDIRREAEAMLAYEILDKPVRLKQLSDVVCGALAEVYGWRPS</sequence>
<evidence type="ECO:0000313" key="4">
    <source>
        <dbReference type="EMBL" id="TWU60776.1"/>
    </source>
</evidence>
<dbReference type="Gene3D" id="3.40.50.2300">
    <property type="match status" value="1"/>
</dbReference>
<dbReference type="CDD" id="cd00156">
    <property type="entry name" value="REC"/>
    <property type="match status" value="1"/>
</dbReference>
<gene>
    <name evidence="4" type="primary">mprA</name>
    <name evidence="4" type="ORF">Poly51_10570</name>
</gene>
<dbReference type="RefSeq" id="WP_186775350.1">
    <property type="nucleotide sequence ID" value="NZ_SJPW01000001.1"/>
</dbReference>
<feature type="domain" description="Response regulatory" evidence="3">
    <location>
        <begin position="5"/>
        <end position="119"/>
    </location>
</feature>
<reference evidence="4 5" key="1">
    <citation type="submission" date="2019-02" db="EMBL/GenBank/DDBJ databases">
        <title>Deep-cultivation of Planctomycetes and their phenomic and genomic characterization uncovers novel biology.</title>
        <authorList>
            <person name="Wiegand S."/>
            <person name="Jogler M."/>
            <person name="Boedeker C."/>
            <person name="Pinto D."/>
            <person name="Vollmers J."/>
            <person name="Rivas-Marin E."/>
            <person name="Kohn T."/>
            <person name="Peeters S.H."/>
            <person name="Heuer A."/>
            <person name="Rast P."/>
            <person name="Oberbeckmann S."/>
            <person name="Bunk B."/>
            <person name="Jeske O."/>
            <person name="Meyerdierks A."/>
            <person name="Storesund J.E."/>
            <person name="Kallscheuer N."/>
            <person name="Luecker S."/>
            <person name="Lage O.M."/>
            <person name="Pohl T."/>
            <person name="Merkel B.J."/>
            <person name="Hornburger P."/>
            <person name="Mueller R.-W."/>
            <person name="Bruemmer F."/>
            <person name="Labrenz M."/>
            <person name="Spormann A.M."/>
            <person name="Op Den Camp H."/>
            <person name="Overmann J."/>
            <person name="Amann R."/>
            <person name="Jetten M.S.M."/>
            <person name="Mascher T."/>
            <person name="Medema M.H."/>
            <person name="Devos D.P."/>
            <person name="Kaster A.-K."/>
            <person name="Ovreas L."/>
            <person name="Rohde M."/>
            <person name="Galperin M.Y."/>
            <person name="Jogler C."/>
        </authorList>
    </citation>
    <scope>NUCLEOTIDE SEQUENCE [LARGE SCALE GENOMIC DNA]</scope>
    <source>
        <strain evidence="4 5">Poly51</strain>
    </source>
</reference>
<dbReference type="SMART" id="SM00448">
    <property type="entry name" value="REC"/>
    <property type="match status" value="1"/>
</dbReference>
<protein>
    <submittedName>
        <fullName evidence="4">Response regulator MprA</fullName>
    </submittedName>
</protein>
<dbReference type="InterPro" id="IPR001789">
    <property type="entry name" value="Sig_transdc_resp-reg_receiver"/>
</dbReference>
<dbReference type="PROSITE" id="PS50110">
    <property type="entry name" value="RESPONSE_REGULATORY"/>
    <property type="match status" value="1"/>
</dbReference>
<dbReference type="GO" id="GO:0000160">
    <property type="term" value="P:phosphorelay signal transduction system"/>
    <property type="evidence" value="ECO:0007669"/>
    <property type="project" value="InterPro"/>
</dbReference>
<dbReference type="Pfam" id="PF00072">
    <property type="entry name" value="Response_reg"/>
    <property type="match status" value="1"/>
</dbReference>
<dbReference type="Proteomes" id="UP000318288">
    <property type="component" value="Unassembled WGS sequence"/>
</dbReference>
<feature type="modified residue" description="4-aspartylphosphate" evidence="2">
    <location>
        <position position="54"/>
    </location>
</feature>
<dbReference type="PANTHER" id="PTHR44591">
    <property type="entry name" value="STRESS RESPONSE REGULATOR PROTEIN 1"/>
    <property type="match status" value="1"/>
</dbReference>
<evidence type="ECO:0000256" key="2">
    <source>
        <dbReference type="PROSITE-ProRule" id="PRU00169"/>
    </source>
</evidence>
<evidence type="ECO:0000256" key="1">
    <source>
        <dbReference type="ARBA" id="ARBA00022553"/>
    </source>
</evidence>
<dbReference type="InterPro" id="IPR011006">
    <property type="entry name" value="CheY-like_superfamily"/>
</dbReference>
<evidence type="ECO:0000259" key="3">
    <source>
        <dbReference type="PROSITE" id="PS50110"/>
    </source>
</evidence>
<dbReference type="EMBL" id="SJPW01000001">
    <property type="protein sequence ID" value="TWU60776.1"/>
    <property type="molecule type" value="Genomic_DNA"/>
</dbReference>
<organism evidence="4 5">
    <name type="scientific">Rubripirellula tenax</name>
    <dbReference type="NCBI Taxonomy" id="2528015"/>
    <lineage>
        <taxon>Bacteria</taxon>
        <taxon>Pseudomonadati</taxon>
        <taxon>Planctomycetota</taxon>
        <taxon>Planctomycetia</taxon>
        <taxon>Pirellulales</taxon>
        <taxon>Pirellulaceae</taxon>
        <taxon>Rubripirellula</taxon>
    </lineage>
</organism>
<dbReference type="InterPro" id="IPR050595">
    <property type="entry name" value="Bact_response_regulator"/>
</dbReference>
<accession>A0A5C6FG65</accession>
<dbReference type="AlphaFoldDB" id="A0A5C6FG65"/>
<evidence type="ECO:0000313" key="5">
    <source>
        <dbReference type="Proteomes" id="UP000318288"/>
    </source>
</evidence>
<keyword evidence="1 2" id="KW-0597">Phosphoprotein</keyword>
<dbReference type="SUPFAM" id="SSF52172">
    <property type="entry name" value="CheY-like"/>
    <property type="match status" value="1"/>
</dbReference>
<name>A0A5C6FG65_9BACT</name>
<dbReference type="PANTHER" id="PTHR44591:SF23">
    <property type="entry name" value="CHEY SUBFAMILY"/>
    <property type="match status" value="1"/>
</dbReference>
<proteinExistence type="predicted"/>
<keyword evidence="5" id="KW-1185">Reference proteome</keyword>
<comment type="caution">
    <text evidence="4">The sequence shown here is derived from an EMBL/GenBank/DDBJ whole genome shotgun (WGS) entry which is preliminary data.</text>
</comment>